<name>A0A162IER3_9EURO</name>
<feature type="compositionally biased region" description="Basic residues" evidence="1">
    <location>
        <begin position="172"/>
        <end position="182"/>
    </location>
</feature>
<feature type="region of interest" description="Disordered" evidence="1">
    <location>
        <begin position="649"/>
        <end position="686"/>
    </location>
</feature>
<dbReference type="OrthoDB" id="5372553at2759"/>
<comment type="caution">
    <text evidence="2">The sequence shown here is derived from an EMBL/GenBank/DDBJ whole genome shotgun (WGS) entry which is preliminary data.</text>
</comment>
<feature type="compositionally biased region" description="Basic and acidic residues" evidence="1">
    <location>
        <begin position="452"/>
        <end position="461"/>
    </location>
</feature>
<evidence type="ECO:0000313" key="2">
    <source>
        <dbReference type="EMBL" id="KZZ92363.1"/>
    </source>
</evidence>
<feature type="region of interest" description="Disordered" evidence="1">
    <location>
        <begin position="399"/>
        <end position="523"/>
    </location>
</feature>
<feature type="region of interest" description="Disordered" evidence="1">
    <location>
        <begin position="360"/>
        <end position="382"/>
    </location>
</feature>
<feature type="compositionally biased region" description="Pro residues" evidence="1">
    <location>
        <begin position="502"/>
        <end position="512"/>
    </location>
</feature>
<dbReference type="AlphaFoldDB" id="A0A162IER3"/>
<dbReference type="VEuPathDB" id="FungiDB:AAP_03018"/>
<feature type="compositionally biased region" description="Polar residues" evidence="1">
    <location>
        <begin position="435"/>
        <end position="450"/>
    </location>
</feature>
<feature type="region of interest" description="Disordered" evidence="1">
    <location>
        <begin position="122"/>
        <end position="281"/>
    </location>
</feature>
<sequence>MTTADTNPQANDGCSKEEAERRMMELQMMDLGTQRREFISTVDAPSKYRNVSKEEIEANRRVRADPRIRHLAEENKSKLSAWNSVHETIGDDVEGEDLDNLMDGQSHRARLYDLVRQSGGQSYVEPEPLYNGHSHRPISSHSHGHKNPQQASAESFDKKKKGEAAITNAAGRTRKALPKLGKHTVTEAPTEPRSNTQPSTAPKAVGKKKSKQTVVSQLDPAKNPHLGQNPQSIPTQPRSMNPPLARNPADTKDPSKPANKYGPAKKPVPRPPRPAVGPIKYSPYMADPNDFMKAVEAAMPPDKPLRSPMSPSLPIGSSFTASSAISAPSVASTRSVHSFAAVEDDPNAFMMKAASIVSKPLGSSTRSITSDTIDQQTTPKSIEEPISVYIGGLQVEVVSRSSSPRPEKVQIRDEEDAGQLEEEMPKEETFMPSEPLQTQGQGMPQPQLAESQKADQPEVQEKPAPAPSSSAAENLLDLDFDEAPIDPKPIRPSMPLQTLPFTEPPIQTPAPQSPQSSHSITPKDKRALEAYLRIFVRFRVELRKLMHLAKNASADEEVKEYIKQRKQEVEEDYNILWEELTERYPDIDLDEIEEEVLMRSLKVRIQISETDLDQLRKKAKGPTQRTEPAKIAQSQFVNPSVTGPASVVTTAPTFSDTSDSPLTTGPNVLQSPTTTTASTNDGTTFKSNGVDAKAPIFSPSYFAHITTPSHQSVTSPGNSLTSDKPPSRSSTTASFTPSMASNLFQPSRTTGNVLASKSGTPSFDSLTGQDHSTVPPMQSAPSPIGQSNHIFPPDHPMFTQTPGGLFKPIYQQNVQPGVNSFAPGYGFQGNARLRPVNRLMSPPMSFSGNNTHQRQAQGSTFCLGNPSQPSTQALYLTPALQQSKWAASSAANASRNETPTEQLESFTAKLRTRGITIKPIPQSKSINNSTDNVVSEVSQLSNRLQNTHPFGNGRPNLDPKASLVRSDENKKATPEPTYFFPKPAPKKAIGLTGSKWAL</sequence>
<dbReference type="EMBL" id="AZGZ01000011">
    <property type="protein sequence ID" value="KZZ92363.1"/>
    <property type="molecule type" value="Genomic_DNA"/>
</dbReference>
<protein>
    <submittedName>
        <fullName evidence="2">Uncharacterized protein</fullName>
    </submittedName>
</protein>
<keyword evidence="3" id="KW-1185">Reference proteome</keyword>
<feature type="region of interest" description="Disordered" evidence="1">
    <location>
        <begin position="944"/>
        <end position="998"/>
    </location>
</feature>
<feature type="region of interest" description="Disordered" evidence="1">
    <location>
        <begin position="708"/>
        <end position="788"/>
    </location>
</feature>
<evidence type="ECO:0000256" key="1">
    <source>
        <dbReference type="SAM" id="MobiDB-lite"/>
    </source>
</evidence>
<gene>
    <name evidence="2" type="ORF">AAP_03018</name>
</gene>
<feature type="compositionally biased region" description="Low complexity" evidence="1">
    <location>
        <begin position="363"/>
        <end position="374"/>
    </location>
</feature>
<accession>A0A162IER3</accession>
<feature type="compositionally biased region" description="Basic residues" evidence="1">
    <location>
        <begin position="133"/>
        <end position="146"/>
    </location>
</feature>
<reference evidence="2 3" key="1">
    <citation type="journal article" date="2016" name="Genome Biol. Evol.">
        <title>Divergent and convergent evolution of fungal pathogenicity.</title>
        <authorList>
            <person name="Shang Y."/>
            <person name="Xiao G."/>
            <person name="Zheng P."/>
            <person name="Cen K."/>
            <person name="Zhan S."/>
            <person name="Wang C."/>
        </authorList>
    </citation>
    <scope>NUCLEOTIDE SEQUENCE [LARGE SCALE GENOMIC DNA]</scope>
    <source>
        <strain evidence="2 3">ARSEF 7405</strain>
    </source>
</reference>
<proteinExistence type="predicted"/>
<feature type="compositionally biased region" description="Low complexity" evidence="1">
    <location>
        <begin position="673"/>
        <end position="684"/>
    </location>
</feature>
<feature type="compositionally biased region" description="Polar residues" evidence="1">
    <location>
        <begin position="226"/>
        <end position="239"/>
    </location>
</feature>
<feature type="compositionally biased region" description="Polar residues" evidence="1">
    <location>
        <begin position="649"/>
        <end position="672"/>
    </location>
</feature>
<evidence type="ECO:0000313" key="3">
    <source>
        <dbReference type="Proteomes" id="UP000242877"/>
    </source>
</evidence>
<dbReference type="Proteomes" id="UP000242877">
    <property type="component" value="Unassembled WGS sequence"/>
</dbReference>
<feature type="compositionally biased region" description="Acidic residues" evidence="1">
    <location>
        <begin position="413"/>
        <end position="425"/>
    </location>
</feature>
<organism evidence="2 3">
    <name type="scientific">Ascosphaera apis ARSEF 7405</name>
    <dbReference type="NCBI Taxonomy" id="392613"/>
    <lineage>
        <taxon>Eukaryota</taxon>
        <taxon>Fungi</taxon>
        <taxon>Dikarya</taxon>
        <taxon>Ascomycota</taxon>
        <taxon>Pezizomycotina</taxon>
        <taxon>Eurotiomycetes</taxon>
        <taxon>Eurotiomycetidae</taxon>
        <taxon>Onygenales</taxon>
        <taxon>Ascosphaeraceae</taxon>
        <taxon>Ascosphaera</taxon>
    </lineage>
</organism>